<evidence type="ECO:0000313" key="2">
    <source>
        <dbReference type="EMBL" id="MBA2869833.1"/>
    </source>
</evidence>
<dbReference type="GO" id="GO:0016853">
    <property type="term" value="F:isomerase activity"/>
    <property type="evidence" value="ECO:0007669"/>
    <property type="project" value="UniProtKB-KW"/>
</dbReference>
<evidence type="ECO:0000313" key="3">
    <source>
        <dbReference type="Proteomes" id="UP000580891"/>
    </source>
</evidence>
<keyword evidence="3" id="KW-1185">Reference proteome</keyword>
<keyword evidence="1" id="KW-0812">Transmembrane</keyword>
<organism evidence="2 3">
    <name type="scientific">[Anoxybacillus] calidus</name>
    <dbReference type="NCBI Taxonomy" id="575178"/>
    <lineage>
        <taxon>Bacteria</taxon>
        <taxon>Bacillati</taxon>
        <taxon>Bacillota</taxon>
        <taxon>Bacilli</taxon>
        <taxon>Bacillales</taxon>
        <taxon>Anoxybacillaceae</taxon>
        <taxon>Paranoxybacillus</taxon>
    </lineage>
</organism>
<evidence type="ECO:0000256" key="1">
    <source>
        <dbReference type="SAM" id="Phobius"/>
    </source>
</evidence>
<dbReference type="AlphaFoldDB" id="A0A7V9YX19"/>
<accession>A0A7V9YX19</accession>
<comment type="caution">
    <text evidence="2">The sequence shown here is derived from an EMBL/GenBank/DDBJ whole genome shotgun (WGS) entry which is preliminary data.</text>
</comment>
<keyword evidence="2" id="KW-0413">Isomerase</keyword>
<dbReference type="Pfam" id="PF12438">
    <property type="entry name" value="DUF3679"/>
    <property type="match status" value="1"/>
</dbReference>
<gene>
    <name evidence="2" type="ORF">HNQ85_000091</name>
</gene>
<feature type="transmembrane region" description="Helical" evidence="1">
    <location>
        <begin position="6"/>
        <end position="24"/>
    </location>
</feature>
<dbReference type="EMBL" id="JACDUU010000001">
    <property type="protein sequence ID" value="MBA2869833.1"/>
    <property type="molecule type" value="Genomic_DNA"/>
</dbReference>
<dbReference type="Proteomes" id="UP000580891">
    <property type="component" value="Unassembled WGS sequence"/>
</dbReference>
<keyword evidence="1" id="KW-1133">Transmembrane helix</keyword>
<protein>
    <submittedName>
        <fullName evidence="2">DNA topoisomerase IA</fullName>
    </submittedName>
</protein>
<dbReference type="InterPro" id="IPR020534">
    <property type="entry name" value="Uncharacterised_YqxA"/>
</dbReference>
<reference evidence="2 3" key="1">
    <citation type="submission" date="2020-07" db="EMBL/GenBank/DDBJ databases">
        <title>Genomic Encyclopedia of Type Strains, Phase IV (KMG-IV): sequencing the most valuable type-strain genomes for metagenomic binning, comparative biology and taxonomic classification.</title>
        <authorList>
            <person name="Goeker M."/>
        </authorList>
    </citation>
    <scope>NUCLEOTIDE SEQUENCE [LARGE SCALE GENOMIC DNA]</scope>
    <source>
        <strain evidence="2 3">DSM 25220</strain>
    </source>
</reference>
<name>A0A7V9YX19_9BACL</name>
<keyword evidence="1" id="KW-0472">Membrane</keyword>
<proteinExistence type="predicted"/>
<sequence>MMIKFTVHFCVAVVILFVGVLLGMQQANKGLKQMKGYDDPSFQEVIRFSEDDKGEIAASIMGNTIKGEDLEEKKKKLEEMKTFNLFSELGKQLADGVRSGIKQLLNIADRLFHDNQ</sequence>